<dbReference type="RefSeq" id="WP_212215341.1">
    <property type="nucleotide sequence ID" value="NZ_JAGUCO010000003.1"/>
</dbReference>
<comment type="caution">
    <text evidence="2">The sequence shown here is derived from an EMBL/GenBank/DDBJ whole genome shotgun (WGS) entry which is preliminary data.</text>
</comment>
<evidence type="ECO:0000313" key="2">
    <source>
        <dbReference type="EMBL" id="MBS2098102.1"/>
    </source>
</evidence>
<accession>A0ABS5JTB0</accession>
<proteinExistence type="predicted"/>
<evidence type="ECO:0000256" key="1">
    <source>
        <dbReference type="SAM" id="Phobius"/>
    </source>
</evidence>
<gene>
    <name evidence="2" type="ORF">KEM10_07400</name>
</gene>
<sequence length="163" mass="18413">MKTLYNWKKGLFSSTYEIYTNNRLVGTLKDKAFCKTSNGIINNHKYIFQTTSLFKPQTNIIDADSQKLIGNISYGTWMTKATISLSGKTYHWQYDNAWNTKWSILGPDGIALQSQSKTSSGMIEFNSENDALILCGLFITNYLLQMTVIIVAAMVPIWTTAIN</sequence>
<keyword evidence="1" id="KW-0812">Transmembrane</keyword>
<protein>
    <submittedName>
        <fullName evidence="2">Uncharacterized protein</fullName>
    </submittedName>
</protein>
<keyword evidence="1" id="KW-1133">Transmembrane helix</keyword>
<keyword evidence="3" id="KW-1185">Reference proteome</keyword>
<name>A0ABS5JTB0_9BACT</name>
<organism evidence="2 3">
    <name type="scientific">Carboxylicivirga linearis</name>
    <dbReference type="NCBI Taxonomy" id="1628157"/>
    <lineage>
        <taxon>Bacteria</taxon>
        <taxon>Pseudomonadati</taxon>
        <taxon>Bacteroidota</taxon>
        <taxon>Bacteroidia</taxon>
        <taxon>Marinilabiliales</taxon>
        <taxon>Marinilabiliaceae</taxon>
        <taxon>Carboxylicivirga</taxon>
    </lineage>
</organism>
<dbReference type="Proteomes" id="UP000708576">
    <property type="component" value="Unassembled WGS sequence"/>
</dbReference>
<keyword evidence="1" id="KW-0472">Membrane</keyword>
<evidence type="ECO:0000313" key="3">
    <source>
        <dbReference type="Proteomes" id="UP000708576"/>
    </source>
</evidence>
<feature type="transmembrane region" description="Helical" evidence="1">
    <location>
        <begin position="131"/>
        <end position="158"/>
    </location>
</feature>
<dbReference type="EMBL" id="JAGUCO010000003">
    <property type="protein sequence ID" value="MBS2098102.1"/>
    <property type="molecule type" value="Genomic_DNA"/>
</dbReference>
<reference evidence="2 3" key="1">
    <citation type="journal article" date="2015" name="Int. J. Syst. Evol. Microbiol.">
        <title>Carboxylicivirga linearis sp. nov., isolated from a sea cucumber culture pond.</title>
        <authorList>
            <person name="Wang F.Q."/>
            <person name="Zhou Y.X."/>
            <person name="Lin X.Z."/>
            <person name="Chen G.J."/>
            <person name="Du Z.J."/>
        </authorList>
    </citation>
    <scope>NUCLEOTIDE SEQUENCE [LARGE SCALE GENOMIC DNA]</scope>
    <source>
        <strain evidence="2 3">FB218</strain>
    </source>
</reference>